<evidence type="ECO:0000313" key="3">
    <source>
        <dbReference type="EMBL" id="CAD9077761.1"/>
    </source>
</evidence>
<sequence length="747" mass="85810">MKIFIHNANDYLENFLCQRLHKFHVLYGTLVENDDEAPKLQQSSAVYLKEVVERTKDSIQKALLECDCIIYNANSLRISQNLNDIKDAVKILQGSVYSQEKTFIMISSAMSWVNAKKQYEEVEEEDEGEDASNAADKPFNKPRPYEPLTEEMAPRRKAHPHFQELLEVEKRVKKSQNKLLKPLVVFSGLMYGEGERVLHPWFKAAWQDANALQVAGDGYNYIPMIHVRDLAAIVEKMAVSPPEIDEEDKSSAYLFAVDESQITQSQLIGAIAKEFGAPQLDHIAEPESATQVPNADLLGGVDLKFALGKVEAFEELEWHCKEGFVAKIKTVRREFEKARNLDALRITVLGSPGVGKSFYSAKLAAYYKIPHILIKDTIEEFFAQTTELQQEVDRLTPPKKEKKIKSEEDGEDAEEEPEEEEEVDENSPLQKAKRRLKKITDLQTNVDDDGRYKDEVLAKVFKWKLAQRKCRNQGWIVDGFPKTVKQCQLLMKKQAGVDVDGEEEGEDAEEPEEDEEGAAGRADPLCMPEYIIQLNVSDDTLLEKRLMNLPQEQVEGTHNNRDDFTRRLKLYKEHNKYDETGVLANLEELIRADEVQPITREIHLKSLEQDPQEVFDEMINFVGKPHNYGVTQMEIEAELQKQREIEAEVQERARAEQEALAEKVSRERAERARQLKEEQEQLEAIKKQEQELLDVRSIPLRNYLMENVLPVLTEGLKEVCRMKPDDPVDYLAEYLFTNNSQNLKGER</sequence>
<dbReference type="InterPro" id="IPR047499">
    <property type="entry name" value="DD_AK7"/>
</dbReference>
<dbReference type="PANTHER" id="PTHR48079:SF6">
    <property type="entry name" value="NAD(P)-BINDING DOMAIN-CONTAINING PROTEIN-RELATED"/>
    <property type="match status" value="1"/>
</dbReference>
<dbReference type="InterPro" id="IPR051783">
    <property type="entry name" value="NAD(P)-dependent_oxidoreduct"/>
</dbReference>
<proteinExistence type="predicted"/>
<dbReference type="GO" id="GO:0004029">
    <property type="term" value="F:aldehyde dehydrogenase (NAD+) activity"/>
    <property type="evidence" value="ECO:0007669"/>
    <property type="project" value="TreeGrafter"/>
</dbReference>
<feature type="compositionally biased region" description="Acidic residues" evidence="2">
    <location>
        <begin position="408"/>
        <end position="425"/>
    </location>
</feature>
<feature type="region of interest" description="Disordered" evidence="2">
    <location>
        <begin position="392"/>
        <end position="431"/>
    </location>
</feature>
<dbReference type="Pfam" id="PF05186">
    <property type="entry name" value="Dpy-30"/>
    <property type="match status" value="1"/>
</dbReference>
<protein>
    <recommendedName>
        <fullName evidence="4">Adenylate kinase</fullName>
    </recommendedName>
</protein>
<dbReference type="SUPFAM" id="SSF52540">
    <property type="entry name" value="P-loop containing nucleoside triphosphate hydrolases"/>
    <property type="match status" value="1"/>
</dbReference>
<organism evidence="3">
    <name type="scientific">Percolomonas cosmopolitus</name>
    <dbReference type="NCBI Taxonomy" id="63605"/>
    <lineage>
        <taxon>Eukaryota</taxon>
        <taxon>Discoba</taxon>
        <taxon>Heterolobosea</taxon>
        <taxon>Tetramitia</taxon>
        <taxon>Eutetramitia</taxon>
        <taxon>Percolomonadidae</taxon>
        <taxon>Percolomonas</taxon>
    </lineage>
</organism>
<accession>A0A7S1KLN5</accession>
<feature type="compositionally biased region" description="Acidic residues" evidence="2">
    <location>
        <begin position="121"/>
        <end position="130"/>
    </location>
</feature>
<name>A0A7S1KLN5_9EUKA</name>
<dbReference type="Gene3D" id="3.40.50.720">
    <property type="entry name" value="NAD(P)-binding Rossmann-like Domain"/>
    <property type="match status" value="1"/>
</dbReference>
<feature type="compositionally biased region" description="Basic and acidic residues" evidence="2">
    <location>
        <begin position="392"/>
        <end position="407"/>
    </location>
</feature>
<dbReference type="PANTHER" id="PTHR48079">
    <property type="entry name" value="PROTEIN YEEZ"/>
    <property type="match status" value="1"/>
</dbReference>
<dbReference type="CDD" id="cd22967">
    <property type="entry name" value="DD_AK7"/>
    <property type="match status" value="1"/>
</dbReference>
<feature type="compositionally biased region" description="Acidic residues" evidence="2">
    <location>
        <begin position="499"/>
        <end position="517"/>
    </location>
</feature>
<dbReference type="EMBL" id="HBGD01001241">
    <property type="protein sequence ID" value="CAD9077761.1"/>
    <property type="molecule type" value="Transcribed_RNA"/>
</dbReference>
<dbReference type="Gene3D" id="3.40.50.300">
    <property type="entry name" value="P-loop containing nucleotide triphosphate hydrolases"/>
    <property type="match status" value="1"/>
</dbReference>
<feature type="coiled-coil region" evidence="1">
    <location>
        <begin position="638"/>
        <end position="695"/>
    </location>
</feature>
<dbReference type="InterPro" id="IPR036291">
    <property type="entry name" value="NAD(P)-bd_dom_sf"/>
</dbReference>
<dbReference type="Gene3D" id="1.20.890.10">
    <property type="entry name" value="cAMP-dependent protein kinase regulatory subunit, dimerization-anchoring domain"/>
    <property type="match status" value="1"/>
</dbReference>
<feature type="region of interest" description="Disordered" evidence="2">
    <location>
        <begin position="121"/>
        <end position="156"/>
    </location>
</feature>
<evidence type="ECO:0008006" key="4">
    <source>
        <dbReference type="Google" id="ProtNLM"/>
    </source>
</evidence>
<dbReference type="InterPro" id="IPR027417">
    <property type="entry name" value="P-loop_NTPase"/>
</dbReference>
<keyword evidence="1" id="KW-0175">Coiled coil</keyword>
<dbReference type="AlphaFoldDB" id="A0A7S1KLN5"/>
<gene>
    <name evidence="3" type="ORF">PCOS0759_LOCUS993</name>
</gene>
<dbReference type="SUPFAM" id="SSF51735">
    <property type="entry name" value="NAD(P)-binding Rossmann-fold domains"/>
    <property type="match status" value="1"/>
</dbReference>
<evidence type="ECO:0000256" key="1">
    <source>
        <dbReference type="SAM" id="Coils"/>
    </source>
</evidence>
<dbReference type="GO" id="GO:0005737">
    <property type="term" value="C:cytoplasm"/>
    <property type="evidence" value="ECO:0007669"/>
    <property type="project" value="TreeGrafter"/>
</dbReference>
<evidence type="ECO:0000256" key="2">
    <source>
        <dbReference type="SAM" id="MobiDB-lite"/>
    </source>
</evidence>
<feature type="region of interest" description="Disordered" evidence="2">
    <location>
        <begin position="495"/>
        <end position="522"/>
    </location>
</feature>
<reference evidence="3" key="1">
    <citation type="submission" date="2021-01" db="EMBL/GenBank/DDBJ databases">
        <authorList>
            <person name="Corre E."/>
            <person name="Pelletier E."/>
            <person name="Niang G."/>
            <person name="Scheremetjew M."/>
            <person name="Finn R."/>
            <person name="Kale V."/>
            <person name="Holt S."/>
            <person name="Cochrane G."/>
            <person name="Meng A."/>
            <person name="Brown T."/>
            <person name="Cohen L."/>
        </authorList>
    </citation>
    <scope>NUCLEOTIDE SEQUENCE</scope>
    <source>
        <strain evidence="3">WS</strain>
    </source>
</reference>
<dbReference type="InterPro" id="IPR007858">
    <property type="entry name" value="Dpy-30_motif"/>
</dbReference>